<feature type="compositionally biased region" description="Pro residues" evidence="1">
    <location>
        <begin position="105"/>
        <end position="115"/>
    </location>
</feature>
<feature type="region of interest" description="Disordered" evidence="1">
    <location>
        <begin position="102"/>
        <end position="131"/>
    </location>
</feature>
<proteinExistence type="predicted"/>
<evidence type="ECO:0000256" key="1">
    <source>
        <dbReference type="SAM" id="MobiDB-lite"/>
    </source>
</evidence>
<feature type="signal peptide" evidence="2">
    <location>
        <begin position="1"/>
        <end position="25"/>
    </location>
</feature>
<dbReference type="InterPro" id="IPR021333">
    <property type="entry name" value="DUF2946"/>
</dbReference>
<gene>
    <name evidence="3" type="ORF">J2X09_002705</name>
</gene>
<organism evidence="3 4">
    <name type="scientific">Hydrogenophaga laconesensis</name>
    <dbReference type="NCBI Taxonomy" id="1805971"/>
    <lineage>
        <taxon>Bacteria</taxon>
        <taxon>Pseudomonadati</taxon>
        <taxon>Pseudomonadota</taxon>
        <taxon>Betaproteobacteria</taxon>
        <taxon>Burkholderiales</taxon>
        <taxon>Comamonadaceae</taxon>
        <taxon>Hydrogenophaga</taxon>
    </lineage>
</organism>
<dbReference type="Proteomes" id="UP001265550">
    <property type="component" value="Unassembled WGS sequence"/>
</dbReference>
<dbReference type="EMBL" id="JAVDWE010000007">
    <property type="protein sequence ID" value="MDR7094961.1"/>
    <property type="molecule type" value="Genomic_DNA"/>
</dbReference>
<name>A0ABU1VBU9_9BURK</name>
<evidence type="ECO:0008006" key="5">
    <source>
        <dbReference type="Google" id="ProtNLM"/>
    </source>
</evidence>
<dbReference type="RefSeq" id="WP_204734131.1">
    <property type="nucleotide sequence ID" value="NZ_JAVDWE010000007.1"/>
</dbReference>
<comment type="caution">
    <text evidence="3">The sequence shown here is derived from an EMBL/GenBank/DDBJ whole genome shotgun (WGS) entry which is preliminary data.</text>
</comment>
<protein>
    <recommendedName>
        <fullName evidence="5">DUF2946 domain-containing protein</fullName>
    </recommendedName>
</protein>
<keyword evidence="4" id="KW-1185">Reference proteome</keyword>
<accession>A0ABU1VBU9</accession>
<sequence length="131" mass="13417">MPFTRATRRLAAWLTMLAMVFGAFAPAVAHAIVASKGGPDWVQVCSASGMVWVQIDDGGAVHGAGESGEKSLADAPRHCPLFNLHGTAGLPPAPLQALALAPRAGQPPAPEPPVPAAAFWPASQSRAPPQV</sequence>
<evidence type="ECO:0000313" key="4">
    <source>
        <dbReference type="Proteomes" id="UP001265550"/>
    </source>
</evidence>
<evidence type="ECO:0000256" key="2">
    <source>
        <dbReference type="SAM" id="SignalP"/>
    </source>
</evidence>
<feature type="chain" id="PRO_5046707076" description="DUF2946 domain-containing protein" evidence="2">
    <location>
        <begin position="26"/>
        <end position="131"/>
    </location>
</feature>
<evidence type="ECO:0000313" key="3">
    <source>
        <dbReference type="EMBL" id="MDR7094961.1"/>
    </source>
</evidence>
<reference evidence="3 4" key="1">
    <citation type="submission" date="2023-07" db="EMBL/GenBank/DDBJ databases">
        <title>Sorghum-associated microbial communities from plants grown in Nebraska, USA.</title>
        <authorList>
            <person name="Schachtman D."/>
        </authorList>
    </citation>
    <scope>NUCLEOTIDE SEQUENCE [LARGE SCALE GENOMIC DNA]</scope>
    <source>
        <strain evidence="3 4">BE240</strain>
    </source>
</reference>
<dbReference type="Pfam" id="PF11162">
    <property type="entry name" value="DUF2946"/>
    <property type="match status" value="1"/>
</dbReference>
<keyword evidence="2" id="KW-0732">Signal</keyword>